<keyword evidence="2" id="KW-1185">Reference proteome</keyword>
<organism evidence="1 2">
    <name type="scientific">Paenibacillus mangrovi</name>
    <dbReference type="NCBI Taxonomy" id="2931978"/>
    <lineage>
        <taxon>Bacteria</taxon>
        <taxon>Bacillati</taxon>
        <taxon>Bacillota</taxon>
        <taxon>Bacilli</taxon>
        <taxon>Bacillales</taxon>
        <taxon>Paenibacillaceae</taxon>
        <taxon>Paenibacillus</taxon>
    </lineage>
</organism>
<evidence type="ECO:0008006" key="3">
    <source>
        <dbReference type="Google" id="ProtNLM"/>
    </source>
</evidence>
<accession>A0A9X2B2E7</accession>
<reference evidence="1" key="1">
    <citation type="submission" date="2022-04" db="EMBL/GenBank/DDBJ databases">
        <title>Paenibacillus mangrovi sp. nov., a novel endophytic bacterium isolated from bark of Kandelia candel.</title>
        <authorList>
            <person name="Tuo L."/>
        </authorList>
    </citation>
    <scope>NUCLEOTIDE SEQUENCE</scope>
    <source>
        <strain evidence="1">KQZ6P-2</strain>
    </source>
</reference>
<proteinExistence type="predicted"/>
<dbReference type="SUPFAM" id="SSF48239">
    <property type="entry name" value="Terpenoid cyclases/Protein prenyltransferases"/>
    <property type="match status" value="1"/>
</dbReference>
<dbReference type="EMBL" id="JALIRP010000004">
    <property type="protein sequence ID" value="MCJ8012434.1"/>
    <property type="molecule type" value="Genomic_DNA"/>
</dbReference>
<comment type="caution">
    <text evidence="1">The sequence shown here is derived from an EMBL/GenBank/DDBJ whole genome shotgun (WGS) entry which is preliminary data.</text>
</comment>
<gene>
    <name evidence="1" type="ORF">MUG84_11890</name>
</gene>
<dbReference type="InterPro" id="IPR008930">
    <property type="entry name" value="Terpenoid_cyclase/PrenylTrfase"/>
</dbReference>
<protein>
    <recommendedName>
        <fullName evidence="3">Squalene cyclase C-terminal domain-containing protein</fullName>
    </recommendedName>
</protein>
<dbReference type="AlphaFoldDB" id="A0A9X2B2E7"/>
<name>A0A9X2B2E7_9BACL</name>
<evidence type="ECO:0000313" key="2">
    <source>
        <dbReference type="Proteomes" id="UP001139347"/>
    </source>
</evidence>
<evidence type="ECO:0000313" key="1">
    <source>
        <dbReference type="EMBL" id="MCJ8012434.1"/>
    </source>
</evidence>
<dbReference type="RefSeq" id="WP_244725234.1">
    <property type="nucleotide sequence ID" value="NZ_JALIRP010000004.1"/>
</dbReference>
<sequence>MKLTSSQFKKARDFIYANGRLLDRRRFEFHFEQGSAEAVLNALRPYQNEDGGYGSALEPDMRTPYSQPIATEYALSIMDEIGSWDLAMLNGIVNYLKNSLREEGGFPRATVDVNDYPHAPWWNTDKDHSGSINPTGRILGLLYKQEVLPGLEEENWFARSAQFVWKSIPHACKSDYHDLIQCITFLENVPDRKRAEQEWNRVDGWLQQPGTIELDPEAKGYVHKVLEWVPAPGSYAKKWISDKDIKRHLEYLIREQQEDGGWNMSFDALSPGNESEWRSLITVDRLVTLRSYGCLDSHGQ</sequence>
<dbReference type="Proteomes" id="UP001139347">
    <property type="component" value="Unassembled WGS sequence"/>
</dbReference>